<reference evidence="5" key="1">
    <citation type="journal article" date="2019" name="Int. J. Syst. Evol. Microbiol.">
        <title>The Global Catalogue of Microorganisms (GCM) 10K type strain sequencing project: providing services to taxonomists for standard genome sequencing and annotation.</title>
        <authorList>
            <consortium name="The Broad Institute Genomics Platform"/>
            <consortium name="The Broad Institute Genome Sequencing Center for Infectious Disease"/>
            <person name="Wu L."/>
            <person name="Ma J."/>
        </authorList>
    </citation>
    <scope>NUCLEOTIDE SEQUENCE [LARGE SCALE GENOMIC DNA]</scope>
    <source>
        <strain evidence="5">KLKA75</strain>
    </source>
</reference>
<name>A0ABV9TP25_9ACTN</name>
<dbReference type="InterPro" id="IPR020904">
    <property type="entry name" value="Sc_DH/Rdtase_CS"/>
</dbReference>
<dbReference type="SUPFAM" id="SSF51735">
    <property type="entry name" value="NAD(P)-binding Rossmann-fold domains"/>
    <property type="match status" value="1"/>
</dbReference>
<evidence type="ECO:0000256" key="3">
    <source>
        <dbReference type="RuleBase" id="RU000363"/>
    </source>
</evidence>
<dbReference type="InterPro" id="IPR002347">
    <property type="entry name" value="SDR_fam"/>
</dbReference>
<dbReference type="PRINTS" id="PR00080">
    <property type="entry name" value="SDRFAMILY"/>
</dbReference>
<dbReference type="EMBL" id="JBHSIT010000001">
    <property type="protein sequence ID" value="MFC4905823.1"/>
    <property type="molecule type" value="Genomic_DNA"/>
</dbReference>
<dbReference type="PANTHER" id="PTHR43115">
    <property type="entry name" value="DEHYDROGENASE/REDUCTASE SDR FAMILY MEMBER 11"/>
    <property type="match status" value="1"/>
</dbReference>
<dbReference type="GO" id="GO:0016491">
    <property type="term" value="F:oxidoreductase activity"/>
    <property type="evidence" value="ECO:0007669"/>
    <property type="project" value="UniProtKB-KW"/>
</dbReference>
<dbReference type="Proteomes" id="UP001595872">
    <property type="component" value="Unassembled WGS sequence"/>
</dbReference>
<proteinExistence type="inferred from homology"/>
<accession>A0ABV9TP25</accession>
<protein>
    <submittedName>
        <fullName evidence="4">SDR family oxidoreductase</fullName>
        <ecNumber evidence="4">1.-.-.-</ecNumber>
    </submittedName>
</protein>
<dbReference type="InterPro" id="IPR036291">
    <property type="entry name" value="NAD(P)-bd_dom_sf"/>
</dbReference>
<dbReference type="RefSeq" id="WP_378251563.1">
    <property type="nucleotide sequence ID" value="NZ_JBHSIT010000001.1"/>
</dbReference>
<comment type="similarity">
    <text evidence="1 3">Belongs to the short-chain dehydrogenases/reductases (SDR) family.</text>
</comment>
<organism evidence="4 5">
    <name type="scientific">Actinomadura gamaensis</name>
    <dbReference type="NCBI Taxonomy" id="1763541"/>
    <lineage>
        <taxon>Bacteria</taxon>
        <taxon>Bacillati</taxon>
        <taxon>Actinomycetota</taxon>
        <taxon>Actinomycetes</taxon>
        <taxon>Streptosporangiales</taxon>
        <taxon>Thermomonosporaceae</taxon>
        <taxon>Actinomadura</taxon>
    </lineage>
</organism>
<evidence type="ECO:0000313" key="4">
    <source>
        <dbReference type="EMBL" id="MFC4905823.1"/>
    </source>
</evidence>
<dbReference type="EC" id="1.-.-.-" evidence="4"/>
<dbReference type="PRINTS" id="PR00081">
    <property type="entry name" value="GDHRDH"/>
</dbReference>
<keyword evidence="5" id="KW-1185">Reference proteome</keyword>
<dbReference type="Gene3D" id="3.40.50.720">
    <property type="entry name" value="NAD(P)-binding Rossmann-like Domain"/>
    <property type="match status" value="1"/>
</dbReference>
<dbReference type="PANTHER" id="PTHR43115:SF4">
    <property type="entry name" value="DEHYDROGENASE_REDUCTASE SDR FAMILY MEMBER 11"/>
    <property type="match status" value="1"/>
</dbReference>
<gene>
    <name evidence="4" type="ORF">ACFPCY_00690</name>
</gene>
<evidence type="ECO:0000256" key="2">
    <source>
        <dbReference type="ARBA" id="ARBA00023002"/>
    </source>
</evidence>
<dbReference type="PROSITE" id="PS00061">
    <property type="entry name" value="ADH_SHORT"/>
    <property type="match status" value="1"/>
</dbReference>
<keyword evidence="2 4" id="KW-0560">Oxidoreductase</keyword>
<sequence>MSNELKRIAVVTGASSGIGEAVVRRLAGQGVKVAALARREDRLKTLADEFDGVLPLAVDVTDPDAVDAAVSRIKDELGRVDLVVNNAGVMLPSPIEEGRQDEWQQMIDLNITGLLRITRAFLPDLVASAEDGKTADLVNISSIGAHSVFPGYNVYSATKAFVTHLTQNIRAEVGPKNVRVTNIEPGLTETELQGNVTHEGMRDALPAWFESVGEYLVADDIADVIEYVTTRPRRLNLREIVVLPTRQV</sequence>
<comment type="caution">
    <text evidence="4">The sequence shown here is derived from an EMBL/GenBank/DDBJ whole genome shotgun (WGS) entry which is preliminary data.</text>
</comment>
<evidence type="ECO:0000256" key="1">
    <source>
        <dbReference type="ARBA" id="ARBA00006484"/>
    </source>
</evidence>
<dbReference type="Pfam" id="PF00106">
    <property type="entry name" value="adh_short"/>
    <property type="match status" value="1"/>
</dbReference>
<evidence type="ECO:0000313" key="5">
    <source>
        <dbReference type="Proteomes" id="UP001595872"/>
    </source>
</evidence>